<dbReference type="RefSeq" id="WP_166324545.1">
    <property type="nucleotide sequence ID" value="NZ_CP049916.1"/>
</dbReference>
<evidence type="ECO:0000313" key="4">
    <source>
        <dbReference type="EMBL" id="QIO09076.1"/>
    </source>
</evidence>
<dbReference type="PROSITE" id="PS50977">
    <property type="entry name" value="HTH_TETR_2"/>
    <property type="match status" value="1"/>
</dbReference>
<dbReference type="InterPro" id="IPR001647">
    <property type="entry name" value="HTH_TetR"/>
</dbReference>
<protein>
    <submittedName>
        <fullName evidence="4">TetR/AcrR family transcriptional regulator</fullName>
    </submittedName>
</protein>
<organism evidence="4 5">
    <name type="scientific">Acinetobacter lanii</name>
    <dbReference type="NCBI Taxonomy" id="2715163"/>
    <lineage>
        <taxon>Bacteria</taxon>
        <taxon>Pseudomonadati</taxon>
        <taxon>Pseudomonadota</taxon>
        <taxon>Gammaproteobacteria</taxon>
        <taxon>Moraxellales</taxon>
        <taxon>Moraxellaceae</taxon>
        <taxon>Acinetobacter</taxon>
    </lineage>
</organism>
<dbReference type="SUPFAM" id="SSF46689">
    <property type="entry name" value="Homeodomain-like"/>
    <property type="match status" value="1"/>
</dbReference>
<dbReference type="AlphaFoldDB" id="A0A6G8S4C9"/>
<name>A0A6G8S4C9_9GAMM</name>
<dbReference type="Gene3D" id="1.10.357.10">
    <property type="entry name" value="Tetracycline Repressor, domain 2"/>
    <property type="match status" value="1"/>
</dbReference>
<proteinExistence type="predicted"/>
<dbReference type="Proteomes" id="UP000501939">
    <property type="component" value="Chromosome"/>
</dbReference>
<feature type="DNA-binding region" description="H-T-H motif" evidence="2">
    <location>
        <begin position="38"/>
        <end position="57"/>
    </location>
</feature>
<dbReference type="EMBL" id="CP049916">
    <property type="protein sequence ID" value="QIO09076.1"/>
    <property type="molecule type" value="Genomic_DNA"/>
</dbReference>
<keyword evidence="1 2" id="KW-0238">DNA-binding</keyword>
<keyword evidence="5" id="KW-1185">Reference proteome</keyword>
<dbReference type="InterPro" id="IPR009057">
    <property type="entry name" value="Homeodomain-like_sf"/>
</dbReference>
<dbReference type="KEGG" id="alj:G8D99_08640"/>
<reference evidence="4 5" key="1">
    <citation type="submission" date="2020-03" db="EMBL/GenBank/DDBJ databases">
        <authorList>
            <person name="Zhu W."/>
        </authorList>
    </citation>
    <scope>NUCLEOTIDE SEQUENCE [LARGE SCALE GENOMIC DNA]</scope>
    <source>
        <strain evidence="4 5">185</strain>
    </source>
</reference>
<feature type="domain" description="HTH tetR-type" evidence="3">
    <location>
        <begin position="15"/>
        <end position="75"/>
    </location>
</feature>
<evidence type="ECO:0000313" key="5">
    <source>
        <dbReference type="Proteomes" id="UP000501939"/>
    </source>
</evidence>
<evidence type="ECO:0000256" key="2">
    <source>
        <dbReference type="PROSITE-ProRule" id="PRU00335"/>
    </source>
</evidence>
<sequence length="203" mass="23521">MLFEEIKLPVQKRSKARLELVIESTIKILEAEGLGKCTIPEIAKVANLPKINIYQYFPTVNHLLSILVKRYLDELQQYVSFKSEHYRQWETLSVTHDLINKVAQFYNANRAASVLILGGPVHVDGFNLQEMVIEKIAEDLKTLFAQQQPPLIFQRDEQICYLIEIVFALMKHSFYKFGSINPEVLRECLQLSDLYIHANTKKP</sequence>
<evidence type="ECO:0000259" key="3">
    <source>
        <dbReference type="PROSITE" id="PS50977"/>
    </source>
</evidence>
<accession>A0A6G8S4C9</accession>
<evidence type="ECO:0000256" key="1">
    <source>
        <dbReference type="ARBA" id="ARBA00023125"/>
    </source>
</evidence>
<dbReference type="GO" id="GO:0003677">
    <property type="term" value="F:DNA binding"/>
    <property type="evidence" value="ECO:0007669"/>
    <property type="project" value="UniProtKB-UniRule"/>
</dbReference>
<gene>
    <name evidence="4" type="ORF">G8D99_08640</name>
</gene>